<comment type="caution">
    <text evidence="2">The sequence shown here is derived from an EMBL/GenBank/DDBJ whole genome shotgun (WGS) entry which is preliminary data.</text>
</comment>
<organism evidence="2 3">
    <name type="scientific">Linum tenue</name>
    <dbReference type="NCBI Taxonomy" id="586396"/>
    <lineage>
        <taxon>Eukaryota</taxon>
        <taxon>Viridiplantae</taxon>
        <taxon>Streptophyta</taxon>
        <taxon>Embryophyta</taxon>
        <taxon>Tracheophyta</taxon>
        <taxon>Spermatophyta</taxon>
        <taxon>Magnoliopsida</taxon>
        <taxon>eudicotyledons</taxon>
        <taxon>Gunneridae</taxon>
        <taxon>Pentapetalae</taxon>
        <taxon>rosids</taxon>
        <taxon>fabids</taxon>
        <taxon>Malpighiales</taxon>
        <taxon>Linaceae</taxon>
        <taxon>Linum</taxon>
    </lineage>
</organism>
<evidence type="ECO:0000256" key="1">
    <source>
        <dbReference type="SAM" id="MobiDB-lite"/>
    </source>
</evidence>
<dbReference type="Proteomes" id="UP001154282">
    <property type="component" value="Unassembled WGS sequence"/>
</dbReference>
<keyword evidence="3" id="KW-1185">Reference proteome</keyword>
<proteinExistence type="predicted"/>
<evidence type="ECO:0000313" key="2">
    <source>
        <dbReference type="EMBL" id="CAI0448697.1"/>
    </source>
</evidence>
<dbReference type="EMBL" id="CAMGYJ010000007">
    <property type="protein sequence ID" value="CAI0448697.1"/>
    <property type="molecule type" value="Genomic_DNA"/>
</dbReference>
<dbReference type="AlphaFoldDB" id="A0AAV0MQV1"/>
<feature type="non-terminal residue" evidence="2">
    <location>
        <position position="84"/>
    </location>
</feature>
<reference evidence="2" key="1">
    <citation type="submission" date="2022-08" db="EMBL/GenBank/DDBJ databases">
        <authorList>
            <person name="Gutierrez-Valencia J."/>
        </authorList>
    </citation>
    <scope>NUCLEOTIDE SEQUENCE</scope>
</reference>
<name>A0AAV0MQV1_9ROSI</name>
<protein>
    <submittedName>
        <fullName evidence="2">Uncharacterized protein</fullName>
    </submittedName>
</protein>
<gene>
    <name evidence="2" type="ORF">LITE_LOCUS29905</name>
</gene>
<feature type="compositionally biased region" description="Basic and acidic residues" evidence="1">
    <location>
        <begin position="1"/>
        <end position="14"/>
    </location>
</feature>
<accession>A0AAV0MQV1</accession>
<feature type="region of interest" description="Disordered" evidence="1">
    <location>
        <begin position="1"/>
        <end position="26"/>
    </location>
</feature>
<evidence type="ECO:0000313" key="3">
    <source>
        <dbReference type="Proteomes" id="UP001154282"/>
    </source>
</evidence>
<sequence length="84" mass="9173">MEEFVRRGEAEHVGRLATASGGGGHGRRRVLKVAVVVGDEGSKQLLFMESMCMKAKFGICIGEKGREGKMDCSTEGEEKRKIDN</sequence>